<reference evidence="3" key="1">
    <citation type="journal article" date="2019" name="Int. J. Syst. Evol. Microbiol.">
        <title>The Global Catalogue of Microorganisms (GCM) 10K type strain sequencing project: providing services to taxonomists for standard genome sequencing and annotation.</title>
        <authorList>
            <consortium name="The Broad Institute Genomics Platform"/>
            <consortium name="The Broad Institute Genome Sequencing Center for Infectious Disease"/>
            <person name="Wu L."/>
            <person name="Ma J."/>
        </authorList>
    </citation>
    <scope>NUCLEOTIDE SEQUENCE [LARGE SCALE GENOMIC DNA]</scope>
    <source>
        <strain evidence="3">JCM 16898</strain>
    </source>
</reference>
<sequence length="127" mass="13178">MTTTPATEPNVAGSGRTRRASWGVLVAVWAFPVLVLGQFAFVAGIPVVLVVVGTLRDRRLRAAGWWTGVLAAAYLVPLSLWLLGPSDAPSLSKFLSPVGTAIVVAAGVAGAVGHHVARRRSARAQAD</sequence>
<evidence type="ECO:0000313" key="2">
    <source>
        <dbReference type="EMBL" id="GAA3573255.1"/>
    </source>
</evidence>
<keyword evidence="1" id="KW-0472">Membrane</keyword>
<evidence type="ECO:0000256" key="1">
    <source>
        <dbReference type="SAM" id="Phobius"/>
    </source>
</evidence>
<dbReference type="Proteomes" id="UP001500689">
    <property type="component" value="Unassembled WGS sequence"/>
</dbReference>
<keyword evidence="1" id="KW-1133">Transmembrane helix</keyword>
<evidence type="ECO:0008006" key="4">
    <source>
        <dbReference type="Google" id="ProtNLM"/>
    </source>
</evidence>
<feature type="transmembrane region" description="Helical" evidence="1">
    <location>
        <begin position="94"/>
        <end position="113"/>
    </location>
</feature>
<feature type="transmembrane region" description="Helical" evidence="1">
    <location>
        <begin position="20"/>
        <end position="51"/>
    </location>
</feature>
<name>A0ABP6XVF7_9PSEU</name>
<organism evidence="2 3">
    <name type="scientific">Amycolatopsis ultiminotia</name>
    <dbReference type="NCBI Taxonomy" id="543629"/>
    <lineage>
        <taxon>Bacteria</taxon>
        <taxon>Bacillati</taxon>
        <taxon>Actinomycetota</taxon>
        <taxon>Actinomycetes</taxon>
        <taxon>Pseudonocardiales</taxon>
        <taxon>Pseudonocardiaceae</taxon>
        <taxon>Amycolatopsis</taxon>
    </lineage>
</organism>
<protein>
    <recommendedName>
        <fullName evidence="4">SPW repeat-containing protein</fullName>
    </recommendedName>
</protein>
<keyword evidence="1" id="KW-0812">Transmembrane</keyword>
<comment type="caution">
    <text evidence="2">The sequence shown here is derived from an EMBL/GenBank/DDBJ whole genome shotgun (WGS) entry which is preliminary data.</text>
</comment>
<gene>
    <name evidence="2" type="ORF">GCM10022222_66950</name>
</gene>
<keyword evidence="3" id="KW-1185">Reference proteome</keyword>
<dbReference type="EMBL" id="BAAAZN010000018">
    <property type="protein sequence ID" value="GAA3573255.1"/>
    <property type="molecule type" value="Genomic_DNA"/>
</dbReference>
<accession>A0ABP6XVF7</accession>
<feature type="transmembrane region" description="Helical" evidence="1">
    <location>
        <begin position="63"/>
        <end position="82"/>
    </location>
</feature>
<evidence type="ECO:0000313" key="3">
    <source>
        <dbReference type="Proteomes" id="UP001500689"/>
    </source>
</evidence>
<proteinExistence type="predicted"/>